<protein>
    <recommendedName>
        <fullName evidence="1">Bulb-type lectin domain-containing protein</fullName>
    </recommendedName>
</protein>
<evidence type="ECO:0000313" key="2">
    <source>
        <dbReference type="EMBL" id="CAF1515796.1"/>
    </source>
</evidence>
<dbReference type="Proteomes" id="UP000681722">
    <property type="component" value="Unassembled WGS sequence"/>
</dbReference>
<dbReference type="EMBL" id="CAJOBC010089004">
    <property type="protein sequence ID" value="CAF4375745.1"/>
    <property type="molecule type" value="Genomic_DNA"/>
</dbReference>
<reference evidence="2" key="1">
    <citation type="submission" date="2021-02" db="EMBL/GenBank/DDBJ databases">
        <authorList>
            <person name="Nowell W R."/>
        </authorList>
    </citation>
    <scope>NUCLEOTIDE SEQUENCE</scope>
</reference>
<feature type="domain" description="Bulb-type lectin" evidence="1">
    <location>
        <begin position="7"/>
        <end position="124"/>
    </location>
</feature>
<organism evidence="2 4">
    <name type="scientific">Didymodactylos carnosus</name>
    <dbReference type="NCBI Taxonomy" id="1234261"/>
    <lineage>
        <taxon>Eukaryota</taxon>
        <taxon>Metazoa</taxon>
        <taxon>Spiralia</taxon>
        <taxon>Gnathifera</taxon>
        <taxon>Rotifera</taxon>
        <taxon>Eurotatoria</taxon>
        <taxon>Bdelloidea</taxon>
        <taxon>Philodinida</taxon>
        <taxon>Philodinidae</taxon>
        <taxon>Didymodactylos</taxon>
    </lineage>
</organism>
<evidence type="ECO:0000313" key="3">
    <source>
        <dbReference type="EMBL" id="CAF4375745.1"/>
    </source>
</evidence>
<comment type="caution">
    <text evidence="2">The sequence shown here is derived from an EMBL/GenBank/DDBJ whole genome shotgun (WGS) entry which is preliminary data.</text>
</comment>
<dbReference type="SMART" id="SM00108">
    <property type="entry name" value="B_lectin"/>
    <property type="match status" value="1"/>
</dbReference>
<dbReference type="Gene3D" id="2.90.10.10">
    <property type="entry name" value="Bulb-type lectin domain"/>
    <property type="match status" value="1"/>
</dbReference>
<dbReference type="PROSITE" id="PS50927">
    <property type="entry name" value="BULB_LECTIN"/>
    <property type="match status" value="1"/>
</dbReference>
<evidence type="ECO:0000313" key="4">
    <source>
        <dbReference type="Proteomes" id="UP000663829"/>
    </source>
</evidence>
<dbReference type="OrthoDB" id="10051178at2759"/>
<keyword evidence="4" id="KW-1185">Reference proteome</keyword>
<name>A0A815U7Q3_9BILA</name>
<sequence length="128" mass="13738">MLGVKSSLCTNESTFLYNNQFIYSPNQAYAAGINNNYFGVYNVSVSGSVGSALWTASQSSAPSGDYLSPQTDRNLVVYNSGGGAIWASNTQNSGAGSPFCLTMENNGNLVWYDNSFTTVWQTNTVQGR</sequence>
<dbReference type="InterPro" id="IPR036426">
    <property type="entry name" value="Bulb-type_lectin_dom_sf"/>
</dbReference>
<dbReference type="AlphaFoldDB" id="A0A815U7Q3"/>
<proteinExistence type="predicted"/>
<dbReference type="EMBL" id="CAJNOQ010023461">
    <property type="protein sequence ID" value="CAF1515796.1"/>
    <property type="molecule type" value="Genomic_DNA"/>
</dbReference>
<accession>A0A815U7Q3</accession>
<dbReference type="Proteomes" id="UP000663829">
    <property type="component" value="Unassembled WGS sequence"/>
</dbReference>
<gene>
    <name evidence="2" type="ORF">GPM918_LOCUS37322</name>
    <name evidence="3" type="ORF">SRO942_LOCUS38084</name>
</gene>
<evidence type="ECO:0000259" key="1">
    <source>
        <dbReference type="PROSITE" id="PS50927"/>
    </source>
</evidence>
<dbReference type="InterPro" id="IPR001480">
    <property type="entry name" value="Bulb-type_lectin_dom"/>
</dbReference>
<dbReference type="SUPFAM" id="SSF51110">
    <property type="entry name" value="alpha-D-mannose-specific plant lectins"/>
    <property type="match status" value="1"/>
</dbReference>